<keyword evidence="2" id="KW-1185">Reference proteome</keyword>
<evidence type="ECO:0000313" key="2">
    <source>
        <dbReference type="Proteomes" id="UP000077755"/>
    </source>
</evidence>
<dbReference type="EMBL" id="CP093345">
    <property type="protein sequence ID" value="WOG90962.1"/>
    <property type="molecule type" value="Genomic_DNA"/>
</dbReference>
<sequence>MNELNSNPANSSPFTPLSFLERAAVVYGDTPSLIYNQTTYTWSGLQYIR</sequence>
<reference evidence="1" key="1">
    <citation type="journal article" date="2016" name="Nat. Genet.">
        <title>A high-quality carrot genome assembly provides new insights into carotenoid accumulation and asterid genome evolution.</title>
        <authorList>
            <person name="Iorizzo M."/>
            <person name="Ellison S."/>
            <person name="Senalik D."/>
            <person name="Zeng P."/>
            <person name="Satapoomin P."/>
            <person name="Huang J."/>
            <person name="Bowman M."/>
            <person name="Iovene M."/>
            <person name="Sanseverino W."/>
            <person name="Cavagnaro P."/>
            <person name="Yildiz M."/>
            <person name="Macko-Podgorni A."/>
            <person name="Moranska E."/>
            <person name="Grzebelus E."/>
            <person name="Grzebelus D."/>
            <person name="Ashrafi H."/>
            <person name="Zheng Z."/>
            <person name="Cheng S."/>
            <person name="Spooner D."/>
            <person name="Van Deynze A."/>
            <person name="Simon P."/>
        </authorList>
    </citation>
    <scope>NUCLEOTIDE SEQUENCE</scope>
    <source>
        <tissue evidence="1">Leaf</tissue>
    </source>
</reference>
<accession>A0AAF1AS57</accession>
<dbReference type="AlphaFoldDB" id="A0AAF1AS57"/>
<evidence type="ECO:0000313" key="1">
    <source>
        <dbReference type="EMBL" id="WOG90962.1"/>
    </source>
</evidence>
<dbReference type="Proteomes" id="UP000077755">
    <property type="component" value="Chromosome 3"/>
</dbReference>
<organism evidence="1 2">
    <name type="scientific">Daucus carota subsp. sativus</name>
    <name type="common">Carrot</name>
    <dbReference type="NCBI Taxonomy" id="79200"/>
    <lineage>
        <taxon>Eukaryota</taxon>
        <taxon>Viridiplantae</taxon>
        <taxon>Streptophyta</taxon>
        <taxon>Embryophyta</taxon>
        <taxon>Tracheophyta</taxon>
        <taxon>Spermatophyta</taxon>
        <taxon>Magnoliopsida</taxon>
        <taxon>eudicotyledons</taxon>
        <taxon>Gunneridae</taxon>
        <taxon>Pentapetalae</taxon>
        <taxon>asterids</taxon>
        <taxon>campanulids</taxon>
        <taxon>Apiales</taxon>
        <taxon>Apiaceae</taxon>
        <taxon>Apioideae</taxon>
        <taxon>Scandiceae</taxon>
        <taxon>Daucinae</taxon>
        <taxon>Daucus</taxon>
        <taxon>Daucus sect. Daucus</taxon>
    </lineage>
</organism>
<name>A0AAF1AS57_DAUCS</name>
<reference evidence="1" key="2">
    <citation type="submission" date="2022-03" db="EMBL/GenBank/DDBJ databases">
        <title>Draft title - Genomic analysis of global carrot germplasm unveils the trajectory of domestication and the origin of high carotenoid orange carrot.</title>
        <authorList>
            <person name="Iorizzo M."/>
            <person name="Ellison S."/>
            <person name="Senalik D."/>
            <person name="Macko-Podgorni A."/>
            <person name="Grzebelus D."/>
            <person name="Bostan H."/>
            <person name="Rolling W."/>
            <person name="Curaba J."/>
            <person name="Simon P."/>
        </authorList>
    </citation>
    <scope>NUCLEOTIDE SEQUENCE</scope>
    <source>
        <tissue evidence="1">Leaf</tissue>
    </source>
</reference>
<protein>
    <submittedName>
        <fullName evidence="1">Uncharacterized protein</fullName>
    </submittedName>
</protein>
<proteinExistence type="predicted"/>
<gene>
    <name evidence="1" type="ORF">DCAR_0310209</name>
</gene>